<accession>A0A919STE8</accession>
<evidence type="ECO:0000256" key="2">
    <source>
        <dbReference type="ARBA" id="ARBA00023125"/>
    </source>
</evidence>
<dbReference type="PANTHER" id="PTHR33164">
    <property type="entry name" value="TRANSCRIPTIONAL REGULATOR, MARR FAMILY"/>
    <property type="match status" value="1"/>
</dbReference>
<dbReference type="SUPFAM" id="SSF46785">
    <property type="entry name" value="Winged helix' DNA-binding domain"/>
    <property type="match status" value="1"/>
</dbReference>
<dbReference type="AlphaFoldDB" id="A0A919STE8"/>
<comment type="caution">
    <text evidence="5">The sequence shown here is derived from an EMBL/GenBank/DDBJ whole genome shotgun (WGS) entry which is preliminary data.</text>
</comment>
<dbReference type="Proteomes" id="UP000681340">
    <property type="component" value="Unassembled WGS sequence"/>
</dbReference>
<gene>
    <name evidence="5" type="primary">marR_2</name>
    <name evidence="5" type="ORF">Aau02nite_72410</name>
</gene>
<evidence type="ECO:0000259" key="4">
    <source>
        <dbReference type="PROSITE" id="PS50995"/>
    </source>
</evidence>
<dbReference type="InterPro" id="IPR000835">
    <property type="entry name" value="HTH_MarR-typ"/>
</dbReference>
<dbReference type="GO" id="GO:0003700">
    <property type="term" value="F:DNA-binding transcription factor activity"/>
    <property type="evidence" value="ECO:0007669"/>
    <property type="project" value="InterPro"/>
</dbReference>
<dbReference type="PANTHER" id="PTHR33164:SF106">
    <property type="entry name" value="TRANSCRIPTIONAL REGULATORY PROTEIN"/>
    <property type="match status" value="1"/>
</dbReference>
<keyword evidence="6" id="KW-1185">Reference proteome</keyword>
<name>A0A919STE8_9ACTN</name>
<reference evidence="5" key="1">
    <citation type="submission" date="2021-03" db="EMBL/GenBank/DDBJ databases">
        <title>Whole genome shotgun sequence of Actinoplanes auranticolor NBRC 12245.</title>
        <authorList>
            <person name="Komaki H."/>
            <person name="Tamura T."/>
        </authorList>
    </citation>
    <scope>NUCLEOTIDE SEQUENCE</scope>
    <source>
        <strain evidence="5">NBRC 12245</strain>
    </source>
</reference>
<dbReference type="Gene3D" id="1.10.10.10">
    <property type="entry name" value="Winged helix-like DNA-binding domain superfamily/Winged helix DNA-binding domain"/>
    <property type="match status" value="1"/>
</dbReference>
<dbReference type="InterPro" id="IPR036390">
    <property type="entry name" value="WH_DNA-bd_sf"/>
</dbReference>
<sequence>MADVSEQPRRGPETAGLEAALAWAVHHLAVAATEVDVATSREMGLGATDYLALKYLTVTEEPPGPVELGRALGLTSGAATGLVDRLERAGHVRRSPHPQDRRRQVVTVTAEAQHRLVQSLQPLAAGLDQLAATLTETQLRLVAETLSHVAALHRSHARAVTGGPLDR</sequence>
<dbReference type="InterPro" id="IPR036388">
    <property type="entry name" value="WH-like_DNA-bd_sf"/>
</dbReference>
<evidence type="ECO:0000256" key="3">
    <source>
        <dbReference type="ARBA" id="ARBA00023163"/>
    </source>
</evidence>
<protein>
    <submittedName>
        <fullName evidence="5">MarR family transcriptional regulator</fullName>
    </submittedName>
</protein>
<proteinExistence type="predicted"/>
<keyword evidence="2" id="KW-0238">DNA-binding</keyword>
<dbReference type="PROSITE" id="PS50995">
    <property type="entry name" value="HTH_MARR_2"/>
    <property type="match status" value="1"/>
</dbReference>
<keyword evidence="1" id="KW-0805">Transcription regulation</keyword>
<dbReference type="GO" id="GO:0003677">
    <property type="term" value="F:DNA binding"/>
    <property type="evidence" value="ECO:0007669"/>
    <property type="project" value="UniProtKB-KW"/>
</dbReference>
<dbReference type="InterPro" id="IPR023187">
    <property type="entry name" value="Tscrpt_reg_MarR-type_CS"/>
</dbReference>
<dbReference type="GO" id="GO:0006950">
    <property type="term" value="P:response to stress"/>
    <property type="evidence" value="ECO:0007669"/>
    <property type="project" value="TreeGrafter"/>
</dbReference>
<dbReference type="EMBL" id="BOQL01000063">
    <property type="protein sequence ID" value="GIM76733.1"/>
    <property type="molecule type" value="Genomic_DNA"/>
</dbReference>
<dbReference type="PROSITE" id="PS01117">
    <property type="entry name" value="HTH_MARR_1"/>
    <property type="match status" value="1"/>
</dbReference>
<keyword evidence="3" id="KW-0804">Transcription</keyword>
<dbReference type="SMART" id="SM00347">
    <property type="entry name" value="HTH_MARR"/>
    <property type="match status" value="1"/>
</dbReference>
<feature type="domain" description="HTH marR-type" evidence="4">
    <location>
        <begin position="18"/>
        <end position="151"/>
    </location>
</feature>
<evidence type="ECO:0000256" key="1">
    <source>
        <dbReference type="ARBA" id="ARBA00023015"/>
    </source>
</evidence>
<dbReference type="Pfam" id="PF01047">
    <property type="entry name" value="MarR"/>
    <property type="match status" value="1"/>
</dbReference>
<organism evidence="5 6">
    <name type="scientific">Actinoplanes auranticolor</name>
    <dbReference type="NCBI Taxonomy" id="47988"/>
    <lineage>
        <taxon>Bacteria</taxon>
        <taxon>Bacillati</taxon>
        <taxon>Actinomycetota</taxon>
        <taxon>Actinomycetes</taxon>
        <taxon>Micromonosporales</taxon>
        <taxon>Micromonosporaceae</taxon>
        <taxon>Actinoplanes</taxon>
    </lineage>
</organism>
<dbReference type="InterPro" id="IPR039422">
    <property type="entry name" value="MarR/SlyA-like"/>
</dbReference>
<dbReference type="PRINTS" id="PR00598">
    <property type="entry name" value="HTHMARR"/>
</dbReference>
<evidence type="ECO:0000313" key="5">
    <source>
        <dbReference type="EMBL" id="GIM76733.1"/>
    </source>
</evidence>
<evidence type="ECO:0000313" key="6">
    <source>
        <dbReference type="Proteomes" id="UP000681340"/>
    </source>
</evidence>